<evidence type="ECO:0000256" key="1">
    <source>
        <dbReference type="ARBA" id="ARBA00022801"/>
    </source>
</evidence>
<proteinExistence type="predicted"/>
<keyword evidence="1" id="KW-0378">Hydrolase</keyword>
<dbReference type="SUPFAM" id="SSF56601">
    <property type="entry name" value="beta-lactamase/transpeptidase-like"/>
    <property type="match status" value="1"/>
</dbReference>
<feature type="region of interest" description="Disordered" evidence="2">
    <location>
        <begin position="35"/>
        <end position="65"/>
    </location>
</feature>
<dbReference type="Gene3D" id="3.40.710.10">
    <property type="entry name" value="DD-peptidase/beta-lactamase superfamily"/>
    <property type="match status" value="1"/>
</dbReference>
<organism evidence="4 5">
    <name type="scientific">Colwellia maritima</name>
    <dbReference type="NCBI Taxonomy" id="2912588"/>
    <lineage>
        <taxon>Bacteria</taxon>
        <taxon>Pseudomonadati</taxon>
        <taxon>Pseudomonadota</taxon>
        <taxon>Gammaproteobacteria</taxon>
        <taxon>Alteromonadales</taxon>
        <taxon>Colwelliaceae</taxon>
        <taxon>Colwellia</taxon>
    </lineage>
</organism>
<keyword evidence="5" id="KW-1185">Reference proteome</keyword>
<name>A0ABS9X2S0_9GAMM</name>
<dbReference type="InterPro" id="IPR001466">
    <property type="entry name" value="Beta-lactam-related"/>
</dbReference>
<evidence type="ECO:0000256" key="2">
    <source>
        <dbReference type="SAM" id="MobiDB-lite"/>
    </source>
</evidence>
<evidence type="ECO:0000259" key="3">
    <source>
        <dbReference type="Pfam" id="PF00144"/>
    </source>
</evidence>
<dbReference type="PANTHER" id="PTHR43283">
    <property type="entry name" value="BETA-LACTAMASE-RELATED"/>
    <property type="match status" value="1"/>
</dbReference>
<feature type="domain" description="Beta-lactamase-related" evidence="3">
    <location>
        <begin position="178"/>
        <end position="504"/>
    </location>
</feature>
<gene>
    <name evidence="4" type="primary">pbp4b</name>
    <name evidence="4" type="ORF">L3081_15515</name>
</gene>
<feature type="compositionally biased region" description="Polar residues" evidence="2">
    <location>
        <begin position="50"/>
        <end position="63"/>
    </location>
</feature>
<dbReference type="EMBL" id="JAKKSL010000002">
    <property type="protein sequence ID" value="MCI2284540.1"/>
    <property type="molecule type" value="Genomic_DNA"/>
</dbReference>
<dbReference type="Proteomes" id="UP001139646">
    <property type="component" value="Unassembled WGS sequence"/>
</dbReference>
<dbReference type="NCBIfam" id="NF002968">
    <property type="entry name" value="PRK03642.1"/>
    <property type="match status" value="1"/>
</dbReference>
<protein>
    <submittedName>
        <fullName evidence="4">Penicillin binding protein PBP4B</fullName>
    </submittedName>
</protein>
<reference evidence="4" key="1">
    <citation type="submission" date="2022-01" db="EMBL/GenBank/DDBJ databases">
        <title>Colwellia maritima, isolated from seawater.</title>
        <authorList>
            <person name="Kristyanto S."/>
            <person name="Jung J."/>
            <person name="Jeon C.O."/>
        </authorList>
    </citation>
    <scope>NUCLEOTIDE SEQUENCE</scope>
    <source>
        <strain evidence="4">MSW7</strain>
    </source>
</reference>
<accession>A0ABS9X2S0</accession>
<dbReference type="InterPro" id="IPR050789">
    <property type="entry name" value="Diverse_Enzym_Activities"/>
</dbReference>
<sequence length="504" mass="56730">MNQSQHTRSKKMILVVACLFVTNCTLPNEHTLAKNGTAQKHSSTPKKSIHPISNTKNNLSNKKGQIDQVFPDKNRSSRTRVNDRAVFKSYQGGGHLIIDNKDAVSADFFINGEKLTIANPLKANKRYHYRLKRRTQNGMNTFKIENVVPEGASLHITIPYPHLKNDTQYYSHLFSEVDTLIENDIDKGFPGAVLVVVHHGKIIKNSAYGYARKFFDGGELQKVPVQMTTETLFDLASNTKMFATNFALMKLVSEGKLDLSLPINHYLPSYRGGGRELRTIKDLLTHQAGYAPEVKFFTKQNALGLDFFSQDSQRTKALMLTQVPFARKHLSKQIYSDTDFILLGMLIESITRMPLDLYVEYNIYRPLGLTNTLYNPLQKGFNKKQFAATEIYGTTRDKRVTFDNVRTYVLQGEVHDEKAFHSLVGVAGHAGLFSTGQDLAVLAQILLNRGGYGHNVIFSEQAIDQFIKPDDNGSYGLGWRRANNGESKWHFGPYASHSAYGHTG</sequence>
<dbReference type="Pfam" id="PF00144">
    <property type="entry name" value="Beta-lactamase"/>
    <property type="match status" value="1"/>
</dbReference>
<evidence type="ECO:0000313" key="5">
    <source>
        <dbReference type="Proteomes" id="UP001139646"/>
    </source>
</evidence>
<dbReference type="InterPro" id="IPR012338">
    <property type="entry name" value="Beta-lactam/transpept-like"/>
</dbReference>
<comment type="caution">
    <text evidence="4">The sequence shown here is derived from an EMBL/GenBank/DDBJ whole genome shotgun (WGS) entry which is preliminary data.</text>
</comment>
<evidence type="ECO:0000313" key="4">
    <source>
        <dbReference type="EMBL" id="MCI2284540.1"/>
    </source>
</evidence>
<dbReference type="PANTHER" id="PTHR43283:SF11">
    <property type="entry name" value="BETA-LACTAMASE-RELATED DOMAIN-CONTAINING PROTEIN"/>
    <property type="match status" value="1"/>
</dbReference>